<dbReference type="CDD" id="cd17580">
    <property type="entry name" value="REC_2_DhkD-like"/>
    <property type="match status" value="1"/>
</dbReference>
<dbReference type="Pfam" id="PF08448">
    <property type="entry name" value="PAS_4"/>
    <property type="match status" value="1"/>
</dbReference>
<feature type="transmembrane region" description="Helical" evidence="5">
    <location>
        <begin position="12"/>
        <end position="35"/>
    </location>
</feature>
<proteinExistence type="predicted"/>
<evidence type="ECO:0000256" key="1">
    <source>
        <dbReference type="ARBA" id="ARBA00000085"/>
    </source>
</evidence>
<reference evidence="10 11" key="1">
    <citation type="submission" date="2022-08" db="EMBL/GenBank/DDBJ databases">
        <title>Reclassification of Massilia species as members of the genera Telluria, Duganella, Pseudoduganella, Mokoshia gen. nov. and Zemynaea gen. nov. using orthogonal and non-orthogonal genome-based approaches.</title>
        <authorList>
            <person name="Bowman J.P."/>
        </authorList>
    </citation>
    <scope>NUCLEOTIDE SEQUENCE [LARGE SCALE GENOMIC DNA]</scope>
    <source>
        <strain evidence="10 11">JCM 31606</strain>
    </source>
</reference>
<organism evidence="10 11">
    <name type="scientific">Massilia terrae</name>
    <dbReference type="NCBI Taxonomy" id="1811224"/>
    <lineage>
        <taxon>Bacteria</taxon>
        <taxon>Pseudomonadati</taxon>
        <taxon>Pseudomonadota</taxon>
        <taxon>Betaproteobacteria</taxon>
        <taxon>Burkholderiales</taxon>
        <taxon>Oxalobacteraceae</taxon>
        <taxon>Telluria group</taxon>
        <taxon>Massilia</taxon>
    </lineage>
</organism>
<dbReference type="InterPro" id="IPR013656">
    <property type="entry name" value="PAS_4"/>
</dbReference>
<evidence type="ECO:0000259" key="6">
    <source>
        <dbReference type="PROSITE" id="PS50109"/>
    </source>
</evidence>
<evidence type="ECO:0000259" key="9">
    <source>
        <dbReference type="PROSITE" id="PS50113"/>
    </source>
</evidence>
<dbReference type="NCBIfam" id="TIGR00229">
    <property type="entry name" value="sensory_box"/>
    <property type="match status" value="1"/>
</dbReference>
<dbReference type="SMART" id="SM00388">
    <property type="entry name" value="HisKA"/>
    <property type="match status" value="1"/>
</dbReference>
<feature type="domain" description="Histidine kinase" evidence="6">
    <location>
        <begin position="367"/>
        <end position="585"/>
    </location>
</feature>
<dbReference type="SUPFAM" id="SSF55785">
    <property type="entry name" value="PYP-like sensor domain (PAS domain)"/>
    <property type="match status" value="1"/>
</dbReference>
<dbReference type="PROSITE" id="PS50110">
    <property type="entry name" value="RESPONSE_REGULATORY"/>
    <property type="match status" value="1"/>
</dbReference>
<dbReference type="CDD" id="cd19410">
    <property type="entry name" value="HK9-like_sensor"/>
    <property type="match status" value="1"/>
</dbReference>
<comment type="caution">
    <text evidence="10">The sequence shown here is derived from an EMBL/GenBank/DDBJ whole genome shotgun (WGS) entry which is preliminary data.</text>
</comment>
<evidence type="ECO:0000256" key="3">
    <source>
        <dbReference type="ARBA" id="ARBA00022553"/>
    </source>
</evidence>
<dbReference type="Pfam" id="PF00512">
    <property type="entry name" value="HisKA"/>
    <property type="match status" value="1"/>
</dbReference>
<dbReference type="PROSITE" id="PS50113">
    <property type="entry name" value="PAC"/>
    <property type="match status" value="1"/>
</dbReference>
<dbReference type="InterPro" id="IPR004358">
    <property type="entry name" value="Sig_transdc_His_kin-like_C"/>
</dbReference>
<gene>
    <name evidence="10" type="ORF">NX778_05145</name>
</gene>
<accession>A0ABT2CTZ9</accession>
<evidence type="ECO:0000256" key="2">
    <source>
        <dbReference type="ARBA" id="ARBA00012438"/>
    </source>
</evidence>
<dbReference type="PROSITE" id="PS50109">
    <property type="entry name" value="HIS_KIN"/>
    <property type="match status" value="1"/>
</dbReference>
<dbReference type="InterPro" id="IPR005467">
    <property type="entry name" value="His_kinase_dom"/>
</dbReference>
<feature type="domain" description="Response regulatory" evidence="7">
    <location>
        <begin position="605"/>
        <end position="721"/>
    </location>
</feature>
<keyword evidence="5" id="KW-0812">Transmembrane</keyword>
<keyword evidence="11" id="KW-1185">Reference proteome</keyword>
<dbReference type="SMART" id="SM00091">
    <property type="entry name" value="PAS"/>
    <property type="match status" value="1"/>
</dbReference>
<dbReference type="CDD" id="cd00130">
    <property type="entry name" value="PAS"/>
    <property type="match status" value="1"/>
</dbReference>
<protein>
    <recommendedName>
        <fullName evidence="2">histidine kinase</fullName>
        <ecNumber evidence="2">2.7.13.3</ecNumber>
    </recommendedName>
</protein>
<dbReference type="PRINTS" id="PR00344">
    <property type="entry name" value="BCTRLSENSOR"/>
</dbReference>
<dbReference type="Gene3D" id="3.40.50.2300">
    <property type="match status" value="1"/>
</dbReference>
<evidence type="ECO:0000313" key="10">
    <source>
        <dbReference type="EMBL" id="MCS0657448.1"/>
    </source>
</evidence>
<dbReference type="Gene3D" id="3.30.450.20">
    <property type="entry name" value="PAS domain"/>
    <property type="match status" value="1"/>
</dbReference>
<dbReference type="Proteomes" id="UP001204621">
    <property type="component" value="Unassembled WGS sequence"/>
</dbReference>
<evidence type="ECO:0000259" key="8">
    <source>
        <dbReference type="PROSITE" id="PS50112"/>
    </source>
</evidence>
<dbReference type="InterPro" id="IPR036097">
    <property type="entry name" value="HisK_dim/P_sf"/>
</dbReference>
<dbReference type="InterPro" id="IPR001789">
    <property type="entry name" value="Sig_transdc_resp-reg_receiver"/>
</dbReference>
<keyword evidence="5" id="KW-0472">Membrane</keyword>
<evidence type="ECO:0000259" key="7">
    <source>
        <dbReference type="PROSITE" id="PS50110"/>
    </source>
</evidence>
<dbReference type="InterPro" id="IPR003661">
    <property type="entry name" value="HisK_dim/P_dom"/>
</dbReference>
<dbReference type="InterPro" id="IPR000014">
    <property type="entry name" value="PAS"/>
</dbReference>
<dbReference type="InterPro" id="IPR007891">
    <property type="entry name" value="CHASE3"/>
</dbReference>
<keyword evidence="3 4" id="KW-0597">Phosphoprotein</keyword>
<dbReference type="CDD" id="cd00082">
    <property type="entry name" value="HisKA"/>
    <property type="match status" value="1"/>
</dbReference>
<dbReference type="InterPro" id="IPR036890">
    <property type="entry name" value="HATPase_C_sf"/>
</dbReference>
<dbReference type="Gene3D" id="1.10.287.130">
    <property type="match status" value="1"/>
</dbReference>
<dbReference type="Pfam" id="PF05227">
    <property type="entry name" value="CHASE3"/>
    <property type="match status" value="1"/>
</dbReference>
<feature type="transmembrane region" description="Helical" evidence="5">
    <location>
        <begin position="199"/>
        <end position="219"/>
    </location>
</feature>
<dbReference type="InterPro" id="IPR035965">
    <property type="entry name" value="PAS-like_dom_sf"/>
</dbReference>
<sequence>MLSTEQTLARRRWSLASAYAITVVVIIASGVIALLNARTQEQTAHAVMRANQVLARLTEIETSMADAETAERGYLLTGDDSFLEPYHAATGSGPVAYIRRPSIDKLLADTHALPPATPAEAEMLQRVETLAHAKLDDMAATIELRRFGHLDEAVSTMREDRGKRIMDALRIALTNLRAEERRQLNASEQKHQKAARQALWSNTLACCLALITLAVLFATSRRAQNALVRQHEAFEMLADNISQHAWTLSPEGKFQWFNRRWYQYTGLDRASDLGEQWRTANSHPSHHERVEAGLRHAVETGSPWEDIFPLRAADGSFQWFLVRALPILDAEGKVRHWFGTDTNIDKRLRLEQELKEGNRRKDEFIATLAHELRNPLAPIQAGLELMKLNPAFPPPLVRTRDIMSRQLAHLVRLIDDLLDVSRISSGKLDLQLAAVPLRDVIESALETSRPHIEASGHRLDVSLPAEPLLVNGDLVRLAQVVGNLLNNGAKYTPDGGAVGISAQREDKEAVIRVSDNGIGIDREMLPHIFDLFSQAPTARDRRKGGIGVGLSIARQLVQMHGGSLSAESPGIGYGSTFTIRLPLVDWDGGAGPQEDMATPLADVKRVLILDDNEDAALTLGTLLEMAGHTVALAHTGREAIELATRMSPDIAFLDIGLPDMSGYDVARALRANPALDNLRLVALTGWGAPRDREQGREAGFEHHLTKPVTLGAIGAILPDLALPERQDRV</sequence>
<dbReference type="InterPro" id="IPR001610">
    <property type="entry name" value="PAC"/>
</dbReference>
<feature type="domain" description="PAC" evidence="9">
    <location>
        <begin position="304"/>
        <end position="356"/>
    </location>
</feature>
<dbReference type="SUPFAM" id="SSF55874">
    <property type="entry name" value="ATPase domain of HSP90 chaperone/DNA topoisomerase II/histidine kinase"/>
    <property type="match status" value="1"/>
</dbReference>
<dbReference type="Gene3D" id="3.30.565.10">
    <property type="entry name" value="Histidine kinase-like ATPase, C-terminal domain"/>
    <property type="match status" value="1"/>
</dbReference>
<evidence type="ECO:0000256" key="5">
    <source>
        <dbReference type="SAM" id="Phobius"/>
    </source>
</evidence>
<feature type="domain" description="PAS" evidence="8">
    <location>
        <begin position="230"/>
        <end position="301"/>
    </location>
</feature>
<dbReference type="SMART" id="SM00387">
    <property type="entry name" value="HATPase_c"/>
    <property type="match status" value="1"/>
</dbReference>
<dbReference type="InterPro" id="IPR000700">
    <property type="entry name" value="PAS-assoc_C"/>
</dbReference>
<evidence type="ECO:0000313" key="11">
    <source>
        <dbReference type="Proteomes" id="UP001204621"/>
    </source>
</evidence>
<dbReference type="InterPro" id="IPR011006">
    <property type="entry name" value="CheY-like_superfamily"/>
</dbReference>
<dbReference type="Pfam" id="PF02518">
    <property type="entry name" value="HATPase_c"/>
    <property type="match status" value="1"/>
</dbReference>
<dbReference type="Pfam" id="PF00072">
    <property type="entry name" value="Response_reg"/>
    <property type="match status" value="1"/>
</dbReference>
<dbReference type="PROSITE" id="PS50112">
    <property type="entry name" value="PAS"/>
    <property type="match status" value="1"/>
</dbReference>
<keyword evidence="5" id="KW-1133">Transmembrane helix</keyword>
<dbReference type="InterPro" id="IPR003594">
    <property type="entry name" value="HATPase_dom"/>
</dbReference>
<evidence type="ECO:0000256" key="4">
    <source>
        <dbReference type="PROSITE-ProRule" id="PRU00169"/>
    </source>
</evidence>
<dbReference type="RefSeq" id="WP_258810591.1">
    <property type="nucleotide sequence ID" value="NZ_JANUGU010000001.1"/>
</dbReference>
<dbReference type="EC" id="2.7.13.3" evidence="2"/>
<dbReference type="PANTHER" id="PTHR43547:SF2">
    <property type="entry name" value="HYBRID SIGNAL TRANSDUCTION HISTIDINE KINASE C"/>
    <property type="match status" value="1"/>
</dbReference>
<name>A0ABT2CTZ9_9BURK</name>
<dbReference type="SMART" id="SM00448">
    <property type="entry name" value="REC"/>
    <property type="match status" value="1"/>
</dbReference>
<dbReference type="SMART" id="SM00086">
    <property type="entry name" value="PAC"/>
    <property type="match status" value="1"/>
</dbReference>
<feature type="modified residue" description="4-aspartylphosphate" evidence="4">
    <location>
        <position position="654"/>
    </location>
</feature>
<dbReference type="SUPFAM" id="SSF52172">
    <property type="entry name" value="CheY-like"/>
    <property type="match status" value="1"/>
</dbReference>
<dbReference type="PANTHER" id="PTHR43547">
    <property type="entry name" value="TWO-COMPONENT HISTIDINE KINASE"/>
    <property type="match status" value="1"/>
</dbReference>
<dbReference type="SUPFAM" id="SSF47384">
    <property type="entry name" value="Homodimeric domain of signal transducing histidine kinase"/>
    <property type="match status" value="1"/>
</dbReference>
<comment type="catalytic activity">
    <reaction evidence="1">
        <text>ATP + protein L-histidine = ADP + protein N-phospho-L-histidine.</text>
        <dbReference type="EC" id="2.7.13.3"/>
    </reaction>
</comment>
<dbReference type="EMBL" id="JANUGU010000001">
    <property type="protein sequence ID" value="MCS0657448.1"/>
    <property type="molecule type" value="Genomic_DNA"/>
</dbReference>